<dbReference type="AlphaFoldDB" id="A0AAU9NDA4"/>
<evidence type="ECO:0000313" key="2">
    <source>
        <dbReference type="Proteomes" id="UP001157418"/>
    </source>
</evidence>
<keyword evidence="2" id="KW-1185">Reference proteome</keyword>
<dbReference type="PANTHER" id="PTHR48463">
    <property type="entry name" value="DUF223 DOMAIN-CONTAINING PROTEIN"/>
    <property type="match status" value="1"/>
</dbReference>
<proteinExistence type="predicted"/>
<name>A0AAU9NDA4_9ASTR</name>
<gene>
    <name evidence="1" type="ORF">LVIROSA_LOCUS19958</name>
</gene>
<reference evidence="1 2" key="1">
    <citation type="submission" date="2022-01" db="EMBL/GenBank/DDBJ databases">
        <authorList>
            <person name="Xiong W."/>
            <person name="Schranz E."/>
        </authorList>
    </citation>
    <scope>NUCLEOTIDE SEQUENCE [LARGE SCALE GENOMIC DNA]</scope>
</reference>
<dbReference type="Proteomes" id="UP001157418">
    <property type="component" value="Unassembled WGS sequence"/>
</dbReference>
<sequence length="178" mass="20737">MTSILELKIDGIGGPLQVRILRKWKHDVRQYETWYLAVEKFADVIQILGQRTNQSYIESILNVSQCYNISDYSCPQLDKYKKFLENEFYIDVGLKSVIEPIPDTITIPKTWFRFVSKSHLIQLGETPPYYRGNDDTDISDYIPVPYTVPFTTKQITLAFYQRSGTAPKQMGNHLCYSY</sequence>
<protein>
    <submittedName>
        <fullName evidence="1">Uncharacterized protein</fullName>
    </submittedName>
</protein>
<comment type="caution">
    <text evidence="1">The sequence shown here is derived from an EMBL/GenBank/DDBJ whole genome shotgun (WGS) entry which is preliminary data.</text>
</comment>
<organism evidence="1 2">
    <name type="scientific">Lactuca virosa</name>
    <dbReference type="NCBI Taxonomy" id="75947"/>
    <lineage>
        <taxon>Eukaryota</taxon>
        <taxon>Viridiplantae</taxon>
        <taxon>Streptophyta</taxon>
        <taxon>Embryophyta</taxon>
        <taxon>Tracheophyta</taxon>
        <taxon>Spermatophyta</taxon>
        <taxon>Magnoliopsida</taxon>
        <taxon>eudicotyledons</taxon>
        <taxon>Gunneridae</taxon>
        <taxon>Pentapetalae</taxon>
        <taxon>asterids</taxon>
        <taxon>campanulids</taxon>
        <taxon>Asterales</taxon>
        <taxon>Asteraceae</taxon>
        <taxon>Cichorioideae</taxon>
        <taxon>Cichorieae</taxon>
        <taxon>Lactucinae</taxon>
        <taxon>Lactuca</taxon>
    </lineage>
</organism>
<evidence type="ECO:0000313" key="1">
    <source>
        <dbReference type="EMBL" id="CAH1433363.1"/>
    </source>
</evidence>
<dbReference type="PANTHER" id="PTHR48463:SF1">
    <property type="entry name" value="DUF223 DOMAIN-CONTAINING PROTEIN"/>
    <property type="match status" value="1"/>
</dbReference>
<accession>A0AAU9NDA4</accession>
<dbReference type="EMBL" id="CAKMRJ010003334">
    <property type="protein sequence ID" value="CAH1433363.1"/>
    <property type="molecule type" value="Genomic_DNA"/>
</dbReference>